<reference evidence="2 3" key="1">
    <citation type="submission" date="2017-06" db="EMBL/GenBank/DDBJ databases">
        <title>Aedes aegypti genome working group (AGWG) sequencing and assembly.</title>
        <authorList>
            <consortium name="Aedes aegypti Genome Working Group (AGWG)"/>
            <person name="Matthews B.J."/>
        </authorList>
    </citation>
    <scope>NUCLEOTIDE SEQUENCE [LARGE SCALE GENOMIC DNA]</scope>
    <source>
        <strain evidence="2 3">LVP_AGWG</strain>
    </source>
</reference>
<evidence type="ECO:0000313" key="3">
    <source>
        <dbReference type="Proteomes" id="UP000008820"/>
    </source>
</evidence>
<dbReference type="AlphaFoldDB" id="A0A6I8U316"/>
<dbReference type="Proteomes" id="UP000008820">
    <property type="component" value="Chromosome 1"/>
</dbReference>
<proteinExistence type="predicted"/>
<dbReference type="Pfam" id="PF05225">
    <property type="entry name" value="HTH_psq"/>
    <property type="match status" value="1"/>
</dbReference>
<sequence>MDIKRPKKYGENYTSAVLSTAIAKVRGKEMSIKKDAKHFGIPRSTIRSRLLLKNQDQIRGGPDTALLPEEEKEIEEWIFDMQNRGYPITKNWLLDSVKEYLDANNRENREQLLFGLQSLRSALPQKCLHRIQ</sequence>
<evidence type="ECO:0000256" key="1">
    <source>
        <dbReference type="ARBA" id="ARBA00004123"/>
    </source>
</evidence>
<comment type="subcellular location">
    <subcellularLocation>
        <location evidence="1">Nucleus</location>
    </subcellularLocation>
</comment>
<dbReference type="OrthoDB" id="7763547at2759"/>
<dbReference type="Gene3D" id="1.10.10.60">
    <property type="entry name" value="Homeodomain-like"/>
    <property type="match status" value="1"/>
</dbReference>
<dbReference type="InterPro" id="IPR009057">
    <property type="entry name" value="Homeodomain-like_sf"/>
</dbReference>
<keyword evidence="3" id="KW-1185">Reference proteome</keyword>
<dbReference type="InParanoid" id="A0A6I8U316"/>
<reference evidence="2" key="2">
    <citation type="submission" date="2020-05" db="UniProtKB">
        <authorList>
            <consortium name="EnsemblMetazoa"/>
        </authorList>
    </citation>
    <scope>IDENTIFICATION</scope>
    <source>
        <strain evidence="2">LVP_AGWG</strain>
    </source>
</reference>
<gene>
    <name evidence="2" type="primary">110674792</name>
</gene>
<protein>
    <submittedName>
        <fullName evidence="2">Uncharacterized protein</fullName>
    </submittedName>
</protein>
<dbReference type="GO" id="GO:0005634">
    <property type="term" value="C:nucleus"/>
    <property type="evidence" value="ECO:0007669"/>
    <property type="project" value="UniProtKB-SubCell"/>
</dbReference>
<accession>A0A6I8U316</accession>
<dbReference type="SUPFAM" id="SSF46689">
    <property type="entry name" value="Homeodomain-like"/>
    <property type="match status" value="1"/>
</dbReference>
<organism evidence="2 3">
    <name type="scientific">Aedes aegypti</name>
    <name type="common">Yellowfever mosquito</name>
    <name type="synonym">Culex aegypti</name>
    <dbReference type="NCBI Taxonomy" id="7159"/>
    <lineage>
        <taxon>Eukaryota</taxon>
        <taxon>Metazoa</taxon>
        <taxon>Ecdysozoa</taxon>
        <taxon>Arthropoda</taxon>
        <taxon>Hexapoda</taxon>
        <taxon>Insecta</taxon>
        <taxon>Pterygota</taxon>
        <taxon>Neoptera</taxon>
        <taxon>Endopterygota</taxon>
        <taxon>Diptera</taxon>
        <taxon>Nematocera</taxon>
        <taxon>Culicoidea</taxon>
        <taxon>Culicidae</taxon>
        <taxon>Culicinae</taxon>
        <taxon>Aedini</taxon>
        <taxon>Aedes</taxon>
        <taxon>Stegomyia</taxon>
    </lineage>
</organism>
<name>A0A6I8U316_AEDAE</name>
<dbReference type="InterPro" id="IPR007889">
    <property type="entry name" value="HTH_Psq"/>
</dbReference>
<dbReference type="GO" id="GO:0003677">
    <property type="term" value="F:DNA binding"/>
    <property type="evidence" value="ECO:0007669"/>
    <property type="project" value="InterPro"/>
</dbReference>
<evidence type="ECO:0000313" key="2">
    <source>
        <dbReference type="EnsemblMetazoa" id="AAEL024997-PA"/>
    </source>
</evidence>
<dbReference type="EnsemblMetazoa" id="AAEL024997-RA">
    <property type="protein sequence ID" value="AAEL024997-PA"/>
    <property type="gene ID" value="AAEL024997"/>
</dbReference>